<keyword evidence="1" id="KW-0732">Signal</keyword>
<feature type="chain" id="PRO_5042272028" evidence="1">
    <location>
        <begin position="26"/>
        <end position="77"/>
    </location>
</feature>
<accession>A0AAD3XGT9</accession>
<protein>
    <submittedName>
        <fullName evidence="2">Uncharacterized protein</fullName>
    </submittedName>
</protein>
<name>A0AAD3XGT9_NEPGR</name>
<reference evidence="2" key="1">
    <citation type="submission" date="2023-05" db="EMBL/GenBank/DDBJ databases">
        <title>Nepenthes gracilis genome sequencing.</title>
        <authorList>
            <person name="Fukushima K."/>
        </authorList>
    </citation>
    <scope>NUCLEOTIDE SEQUENCE</scope>
    <source>
        <strain evidence="2">SING2019-196</strain>
    </source>
</reference>
<dbReference type="AlphaFoldDB" id="A0AAD3XGT9"/>
<dbReference type="Proteomes" id="UP001279734">
    <property type="component" value="Unassembled WGS sequence"/>
</dbReference>
<sequence>MLNRQNPHQLPAAVIFLVAFVSILAAGDEKETVAVGMINDHSTSNVGSEEKIEQRFKFIYSSKRRVPNAFDPLHNRR</sequence>
<organism evidence="2 3">
    <name type="scientific">Nepenthes gracilis</name>
    <name type="common">Slender pitcher plant</name>
    <dbReference type="NCBI Taxonomy" id="150966"/>
    <lineage>
        <taxon>Eukaryota</taxon>
        <taxon>Viridiplantae</taxon>
        <taxon>Streptophyta</taxon>
        <taxon>Embryophyta</taxon>
        <taxon>Tracheophyta</taxon>
        <taxon>Spermatophyta</taxon>
        <taxon>Magnoliopsida</taxon>
        <taxon>eudicotyledons</taxon>
        <taxon>Gunneridae</taxon>
        <taxon>Pentapetalae</taxon>
        <taxon>Caryophyllales</taxon>
        <taxon>Nepenthaceae</taxon>
        <taxon>Nepenthes</taxon>
    </lineage>
</organism>
<dbReference type="EMBL" id="BSYO01000004">
    <property type="protein sequence ID" value="GMH03990.1"/>
    <property type="molecule type" value="Genomic_DNA"/>
</dbReference>
<evidence type="ECO:0000256" key="1">
    <source>
        <dbReference type="SAM" id="SignalP"/>
    </source>
</evidence>
<evidence type="ECO:0000313" key="3">
    <source>
        <dbReference type="Proteomes" id="UP001279734"/>
    </source>
</evidence>
<proteinExistence type="predicted"/>
<feature type="signal peptide" evidence="1">
    <location>
        <begin position="1"/>
        <end position="25"/>
    </location>
</feature>
<comment type="caution">
    <text evidence="2">The sequence shown here is derived from an EMBL/GenBank/DDBJ whole genome shotgun (WGS) entry which is preliminary data.</text>
</comment>
<keyword evidence="3" id="KW-1185">Reference proteome</keyword>
<gene>
    <name evidence="2" type="ORF">Nepgr_005829</name>
</gene>
<evidence type="ECO:0000313" key="2">
    <source>
        <dbReference type="EMBL" id="GMH03990.1"/>
    </source>
</evidence>